<feature type="region of interest" description="Disordered" evidence="3">
    <location>
        <begin position="1"/>
        <end position="50"/>
    </location>
</feature>
<keyword evidence="5" id="KW-1185">Reference proteome</keyword>
<comment type="induction">
    <text evidence="2">Expressed only in the forespore compartment of sporulating cells.</text>
</comment>
<accession>A0ABW4HW98</accession>
<dbReference type="EMBL" id="JBHUDE010000161">
    <property type="protein sequence ID" value="MFD1609648.1"/>
    <property type="molecule type" value="Genomic_DNA"/>
</dbReference>
<evidence type="ECO:0000256" key="2">
    <source>
        <dbReference type="HAMAP-Rule" id="MF_00666"/>
    </source>
</evidence>
<organism evidence="4 5">
    <name type="scientific">Oceanobacillus luteolus</name>
    <dbReference type="NCBI Taxonomy" id="1274358"/>
    <lineage>
        <taxon>Bacteria</taxon>
        <taxon>Bacillati</taxon>
        <taxon>Bacillota</taxon>
        <taxon>Bacilli</taxon>
        <taxon>Bacillales</taxon>
        <taxon>Bacillaceae</taxon>
        <taxon>Oceanobacillus</taxon>
    </lineage>
</organism>
<comment type="caution">
    <text evidence="4">The sequence shown here is derived from an EMBL/GenBank/DDBJ whole genome shotgun (WGS) entry which is preliminary data.</text>
</comment>
<feature type="compositionally biased region" description="Basic residues" evidence="3">
    <location>
        <begin position="32"/>
        <end position="42"/>
    </location>
</feature>
<dbReference type="HAMAP" id="MF_00666">
    <property type="entry name" value="SspP"/>
    <property type="match status" value="1"/>
</dbReference>
<sequence length="50" mass="5614">MAPRPKGPKQKKNPDIPQSPDQPYGEPMQGSKKVKTRNHSRQNRNPGHGL</sequence>
<dbReference type="RefSeq" id="WP_379599056.1">
    <property type="nucleotide sequence ID" value="NZ_JBHUDE010000161.1"/>
</dbReference>
<comment type="subcellular location">
    <subcellularLocation>
        <location evidence="2">Spore core</location>
    </subcellularLocation>
</comment>
<comment type="similarity">
    <text evidence="2">Belongs to the SspP family.</text>
</comment>
<proteinExistence type="evidence at transcript level"/>
<feature type="compositionally biased region" description="Basic residues" evidence="3">
    <location>
        <begin position="1"/>
        <end position="11"/>
    </location>
</feature>
<evidence type="ECO:0000313" key="5">
    <source>
        <dbReference type="Proteomes" id="UP001597221"/>
    </source>
</evidence>
<evidence type="ECO:0000313" key="4">
    <source>
        <dbReference type="EMBL" id="MFD1609648.1"/>
    </source>
</evidence>
<keyword evidence="1 2" id="KW-0749">Sporulation</keyword>
<evidence type="ECO:0000256" key="1">
    <source>
        <dbReference type="ARBA" id="ARBA00022969"/>
    </source>
</evidence>
<dbReference type="Proteomes" id="UP001597221">
    <property type="component" value="Unassembled WGS sequence"/>
</dbReference>
<name>A0ABW4HW98_9BACI</name>
<gene>
    <name evidence="2" type="primary">sspP</name>
    <name evidence="4" type="ORF">ACFSBH_18680</name>
</gene>
<dbReference type="InterPro" id="IPR012614">
    <property type="entry name" value="SASP_SspP"/>
</dbReference>
<protein>
    <recommendedName>
        <fullName evidence="2">Small, acid-soluble spore protein P</fullName>
        <shortName evidence="2">SASP P</shortName>
    </recommendedName>
</protein>
<evidence type="ECO:0000256" key="3">
    <source>
        <dbReference type="SAM" id="MobiDB-lite"/>
    </source>
</evidence>
<reference evidence="5" key="1">
    <citation type="journal article" date="2019" name="Int. J. Syst. Evol. Microbiol.">
        <title>The Global Catalogue of Microorganisms (GCM) 10K type strain sequencing project: providing services to taxonomists for standard genome sequencing and annotation.</title>
        <authorList>
            <consortium name="The Broad Institute Genomics Platform"/>
            <consortium name="The Broad Institute Genome Sequencing Center for Infectious Disease"/>
            <person name="Wu L."/>
            <person name="Ma J."/>
        </authorList>
    </citation>
    <scope>NUCLEOTIDE SEQUENCE [LARGE SCALE GENOMIC DNA]</scope>
    <source>
        <strain evidence="5">CGMCC 1.12376</strain>
    </source>
</reference>
<dbReference type="Pfam" id="PF08179">
    <property type="entry name" value="SspP"/>
    <property type="match status" value="1"/>
</dbReference>